<name>U1I423_ENDPU</name>
<evidence type="ECO:0000313" key="3">
    <source>
        <dbReference type="Proteomes" id="UP000019373"/>
    </source>
</evidence>
<feature type="compositionally biased region" description="Basic residues" evidence="1">
    <location>
        <begin position="742"/>
        <end position="756"/>
    </location>
</feature>
<feature type="compositionally biased region" description="Low complexity" evidence="1">
    <location>
        <begin position="1"/>
        <end position="18"/>
    </location>
</feature>
<feature type="region of interest" description="Disordered" evidence="1">
    <location>
        <begin position="143"/>
        <end position="162"/>
    </location>
</feature>
<dbReference type="AlphaFoldDB" id="U1I423"/>
<reference evidence="3" key="1">
    <citation type="journal article" date="2014" name="BMC Genomics">
        <title>Genome characteristics reveal the impact of lichenization on lichen-forming fungus Endocarpon pusillum Hedwig (Verrucariales, Ascomycota).</title>
        <authorList>
            <person name="Wang Y.-Y."/>
            <person name="Liu B."/>
            <person name="Zhang X.-Y."/>
            <person name="Zhou Q.-M."/>
            <person name="Zhang T."/>
            <person name="Li H."/>
            <person name="Yu Y.-F."/>
            <person name="Zhang X.-L."/>
            <person name="Hao X.-Y."/>
            <person name="Wang M."/>
            <person name="Wang L."/>
            <person name="Wei J.-C."/>
        </authorList>
    </citation>
    <scope>NUCLEOTIDE SEQUENCE [LARGE SCALE GENOMIC DNA]</scope>
    <source>
        <strain evidence="3">Z07020 / HMAS-L-300199</strain>
    </source>
</reference>
<feature type="region of interest" description="Disordered" evidence="1">
    <location>
        <begin position="604"/>
        <end position="756"/>
    </location>
</feature>
<dbReference type="EMBL" id="KE720688">
    <property type="protein sequence ID" value="ERF76839.1"/>
    <property type="molecule type" value="Genomic_DNA"/>
</dbReference>
<feature type="region of interest" description="Disordered" evidence="1">
    <location>
        <begin position="59"/>
        <end position="119"/>
    </location>
</feature>
<feature type="compositionally biased region" description="Pro residues" evidence="1">
    <location>
        <begin position="609"/>
        <end position="626"/>
    </location>
</feature>
<gene>
    <name evidence="2" type="ORF">EPUS_07629</name>
</gene>
<proteinExistence type="predicted"/>
<dbReference type="HOGENOM" id="CLU_368431_0_0_1"/>
<accession>U1I423</accession>
<feature type="compositionally biased region" description="Acidic residues" evidence="1">
    <location>
        <begin position="675"/>
        <end position="690"/>
    </location>
</feature>
<dbReference type="OrthoDB" id="10348823at2759"/>
<keyword evidence="3" id="KW-1185">Reference proteome</keyword>
<sequence length="756" mass="84380">MSSISSSSDGSPEGSSVGQTIPASSTAPAAGLAITTTTTTTTLTAADVEAANTLLQMANSSNQPPVGGSGSIVTTTQQDPPAEQEPESELSSAPESPADSRPESDPGSEPGNPDEPAQADTTRWNAIIPHASRNVPVGNIIARTPGRTRQSISTPAANPRSVNLRQQASRVWGMRQLLGEPVGITDGDLHHALVASGWDLGTALRRMNDVLNQARRRHRTNAPGRSPAEQQRDRLLGADSLHHNRRLGIDFLYTRLVQVVRADQVDMLTTLALGQLLADHRFDVDEAVHAFLERIQSEEETEHHQRLERRLRMINPNQMHLDQRIARFMEIAGSDDWYAVRALLATHGYDMLRAMDHWMRNGLTSAPIPPSELTRSTFRTPRRPHTDTEDLWPHPRPLAGRVDNIDEDDLADAAIDYDDTSNPERNGWMVRYPRSEARVGVNIPTRRRCDYVRRGEFTTAEVTRAETVRGSGIRYPFDYNESNHVRHLNDTASQWFRRTTGETSKKRGMFYQDEENDWIWWWHNERLWELIEKHPELLDATSLEDWERLGIKWPIKIDKKQMTIDFNDRWAGTTNADGEERSAREMRSLDAQRRRIIAICEDFGLPYSPAHPPGPTKKPPPPPPQYSPSGSSDEAGDDGNDNDGDDQPPRKKRKPAAEKPGKKDKKGKKKAADVNDQEEYESPGDNDDGGDSSGADQPIKTTQKGMKRGGTSMKRKRGDHEEGEYGDSDSDEPTRGASGGKKAGRPRRSRRSRGRK</sequence>
<feature type="compositionally biased region" description="Acidic residues" evidence="1">
    <location>
        <begin position="634"/>
        <end position="646"/>
    </location>
</feature>
<organism evidence="2 3">
    <name type="scientific">Endocarpon pusillum (strain Z07020 / HMAS-L-300199)</name>
    <name type="common">Lichen-forming fungus</name>
    <dbReference type="NCBI Taxonomy" id="1263415"/>
    <lineage>
        <taxon>Eukaryota</taxon>
        <taxon>Fungi</taxon>
        <taxon>Dikarya</taxon>
        <taxon>Ascomycota</taxon>
        <taxon>Pezizomycotina</taxon>
        <taxon>Eurotiomycetes</taxon>
        <taxon>Chaetothyriomycetidae</taxon>
        <taxon>Verrucariales</taxon>
        <taxon>Verrucariaceae</taxon>
        <taxon>Endocarpon</taxon>
    </lineage>
</organism>
<evidence type="ECO:0000256" key="1">
    <source>
        <dbReference type="SAM" id="MobiDB-lite"/>
    </source>
</evidence>
<dbReference type="RefSeq" id="XP_007785809.1">
    <property type="nucleotide sequence ID" value="XM_007787619.1"/>
</dbReference>
<dbReference type="GeneID" id="19242510"/>
<feature type="compositionally biased region" description="Acidic residues" evidence="1">
    <location>
        <begin position="721"/>
        <end position="731"/>
    </location>
</feature>
<dbReference type="Proteomes" id="UP000019373">
    <property type="component" value="Unassembled WGS sequence"/>
</dbReference>
<feature type="compositionally biased region" description="Basic and acidic residues" evidence="1">
    <location>
        <begin position="384"/>
        <end position="393"/>
    </location>
</feature>
<feature type="region of interest" description="Disordered" evidence="1">
    <location>
        <begin position="1"/>
        <end position="30"/>
    </location>
</feature>
<protein>
    <submittedName>
        <fullName evidence="2">Uncharacterized protein</fullName>
    </submittedName>
</protein>
<feature type="region of interest" description="Disordered" evidence="1">
    <location>
        <begin position="369"/>
        <end position="399"/>
    </location>
</feature>
<feature type="compositionally biased region" description="Polar residues" evidence="1">
    <location>
        <begin position="147"/>
        <end position="162"/>
    </location>
</feature>
<evidence type="ECO:0000313" key="2">
    <source>
        <dbReference type="EMBL" id="ERF76839.1"/>
    </source>
</evidence>